<dbReference type="PANTHER" id="PTHR23280:SF32">
    <property type="entry name" value="FI22325P1"/>
    <property type="match status" value="1"/>
</dbReference>
<dbReference type="PANTHER" id="PTHR23280">
    <property type="entry name" value="4.1 G PROTEIN"/>
    <property type="match status" value="1"/>
</dbReference>
<keyword evidence="3" id="KW-1185">Reference proteome</keyword>
<dbReference type="InterPro" id="IPR029071">
    <property type="entry name" value="Ubiquitin-like_domsf"/>
</dbReference>
<gene>
    <name evidence="2" type="ORF">WMSIL1_LOCUS9559</name>
</gene>
<protein>
    <recommendedName>
        <fullName evidence="1">FERM domain-containing protein</fullName>
    </recommendedName>
</protein>
<dbReference type="SUPFAM" id="SSF54236">
    <property type="entry name" value="Ubiquitin-like"/>
    <property type="match status" value="1"/>
</dbReference>
<evidence type="ECO:0000259" key="1">
    <source>
        <dbReference type="PROSITE" id="PS50057"/>
    </source>
</evidence>
<accession>A0A564YU00</accession>
<dbReference type="AlphaFoldDB" id="A0A564YU00"/>
<feature type="domain" description="FERM" evidence="1">
    <location>
        <begin position="21"/>
        <end position="121"/>
    </location>
</feature>
<dbReference type="InterPro" id="IPR000299">
    <property type="entry name" value="FERM_domain"/>
</dbReference>
<dbReference type="Proteomes" id="UP000321570">
    <property type="component" value="Unassembled WGS sequence"/>
</dbReference>
<reference evidence="2 3" key="1">
    <citation type="submission" date="2019-07" db="EMBL/GenBank/DDBJ databases">
        <authorList>
            <person name="Jastrzebski P J."/>
            <person name="Paukszto L."/>
            <person name="Jastrzebski P J."/>
        </authorList>
    </citation>
    <scope>NUCLEOTIDE SEQUENCE [LARGE SCALE GENOMIC DNA]</scope>
    <source>
        <strain evidence="2 3">WMS-il1</strain>
    </source>
</reference>
<dbReference type="PROSITE" id="PS50057">
    <property type="entry name" value="FERM_3"/>
    <property type="match status" value="1"/>
</dbReference>
<evidence type="ECO:0000313" key="3">
    <source>
        <dbReference type="Proteomes" id="UP000321570"/>
    </source>
</evidence>
<dbReference type="Gene3D" id="3.10.20.90">
    <property type="entry name" value="Phosphatidylinositol 3-kinase Catalytic Subunit, Chain A, domain 1"/>
    <property type="match status" value="1"/>
</dbReference>
<dbReference type="GO" id="GO:0005856">
    <property type="term" value="C:cytoskeleton"/>
    <property type="evidence" value="ECO:0007669"/>
    <property type="project" value="TreeGrafter"/>
</dbReference>
<sequence>MASKSSRNLIVSSVWSSNDNFLVTVRLLEDENSIIVWVPEAANGRWLLEEVCRQQEVLSEIEYFGLRYVSCEFLSSPSKHWINLTKSVRSQLKHTNPLVVSFRIKHYPPDPITEFKLDKSK</sequence>
<dbReference type="InterPro" id="IPR018979">
    <property type="entry name" value="FERM_N"/>
</dbReference>
<dbReference type="EMBL" id="CABIJS010000388">
    <property type="protein sequence ID" value="VUZ50705.1"/>
    <property type="molecule type" value="Genomic_DNA"/>
</dbReference>
<proteinExistence type="predicted"/>
<evidence type="ECO:0000313" key="2">
    <source>
        <dbReference type="EMBL" id="VUZ50705.1"/>
    </source>
</evidence>
<name>A0A564YU00_HYMDI</name>
<dbReference type="GO" id="GO:0031032">
    <property type="term" value="P:actomyosin structure organization"/>
    <property type="evidence" value="ECO:0007669"/>
    <property type="project" value="TreeGrafter"/>
</dbReference>
<dbReference type="Pfam" id="PF09379">
    <property type="entry name" value="FERM_N"/>
    <property type="match status" value="1"/>
</dbReference>
<organism evidence="2 3">
    <name type="scientific">Hymenolepis diminuta</name>
    <name type="common">Rat tapeworm</name>
    <dbReference type="NCBI Taxonomy" id="6216"/>
    <lineage>
        <taxon>Eukaryota</taxon>
        <taxon>Metazoa</taxon>
        <taxon>Spiralia</taxon>
        <taxon>Lophotrochozoa</taxon>
        <taxon>Platyhelminthes</taxon>
        <taxon>Cestoda</taxon>
        <taxon>Eucestoda</taxon>
        <taxon>Cyclophyllidea</taxon>
        <taxon>Hymenolepididae</taxon>
        <taxon>Hymenolepis</taxon>
    </lineage>
</organism>